<organism evidence="7 8">
    <name type="scientific">Aquirhabdus parva</name>
    <dbReference type="NCBI Taxonomy" id="2283318"/>
    <lineage>
        <taxon>Bacteria</taxon>
        <taxon>Pseudomonadati</taxon>
        <taxon>Pseudomonadota</taxon>
        <taxon>Gammaproteobacteria</taxon>
        <taxon>Moraxellales</taxon>
        <taxon>Moraxellaceae</taxon>
        <taxon>Aquirhabdus</taxon>
    </lineage>
</organism>
<proteinExistence type="predicted"/>
<dbReference type="InterPro" id="IPR036513">
    <property type="entry name" value="STAS_dom_sf"/>
</dbReference>
<gene>
    <name evidence="7" type="ORF">HYN46_10845</name>
</gene>
<reference evidence="7 8" key="1">
    <citation type="submission" date="2018-07" db="EMBL/GenBank/DDBJ databases">
        <title>Genome sequencing of Moraxellaceae gen. HYN0046.</title>
        <authorList>
            <person name="Kim M."/>
            <person name="Yi H."/>
        </authorList>
    </citation>
    <scope>NUCLEOTIDE SEQUENCE [LARGE SCALE GENOMIC DNA]</scope>
    <source>
        <strain evidence="7 8">HYN0046</strain>
    </source>
</reference>
<evidence type="ECO:0000256" key="3">
    <source>
        <dbReference type="ARBA" id="ARBA00022989"/>
    </source>
</evidence>
<dbReference type="Proteomes" id="UP000253940">
    <property type="component" value="Chromosome"/>
</dbReference>
<evidence type="ECO:0000256" key="5">
    <source>
        <dbReference type="SAM" id="Phobius"/>
    </source>
</evidence>
<keyword evidence="2 5" id="KW-0812">Transmembrane</keyword>
<dbReference type="GO" id="GO:0055085">
    <property type="term" value="P:transmembrane transport"/>
    <property type="evidence" value="ECO:0007669"/>
    <property type="project" value="InterPro"/>
</dbReference>
<evidence type="ECO:0000256" key="1">
    <source>
        <dbReference type="ARBA" id="ARBA00004141"/>
    </source>
</evidence>
<dbReference type="InterPro" id="IPR011547">
    <property type="entry name" value="SLC26A/SulP_dom"/>
</dbReference>
<feature type="transmembrane region" description="Helical" evidence="5">
    <location>
        <begin position="339"/>
        <end position="359"/>
    </location>
</feature>
<comment type="subcellular location">
    <subcellularLocation>
        <location evidence="1">Membrane</location>
        <topology evidence="1">Multi-pass membrane protein</topology>
    </subcellularLocation>
</comment>
<evidence type="ECO:0000256" key="4">
    <source>
        <dbReference type="ARBA" id="ARBA00023136"/>
    </source>
</evidence>
<dbReference type="PROSITE" id="PS50801">
    <property type="entry name" value="STAS"/>
    <property type="match status" value="1"/>
</dbReference>
<dbReference type="Pfam" id="PF01740">
    <property type="entry name" value="STAS"/>
    <property type="match status" value="1"/>
</dbReference>
<feature type="transmembrane region" description="Helical" evidence="5">
    <location>
        <begin position="110"/>
        <end position="135"/>
    </location>
</feature>
<feature type="transmembrane region" description="Helical" evidence="5">
    <location>
        <begin position="365"/>
        <end position="383"/>
    </location>
</feature>
<dbReference type="EMBL" id="CP031222">
    <property type="protein sequence ID" value="AXI03293.1"/>
    <property type="molecule type" value="Genomic_DNA"/>
</dbReference>
<dbReference type="GO" id="GO:0016020">
    <property type="term" value="C:membrane"/>
    <property type="evidence" value="ECO:0007669"/>
    <property type="project" value="UniProtKB-SubCell"/>
</dbReference>
<dbReference type="Gene3D" id="3.30.750.24">
    <property type="entry name" value="STAS domain"/>
    <property type="match status" value="1"/>
</dbReference>
<dbReference type="Pfam" id="PF00916">
    <property type="entry name" value="Sulfate_transp"/>
    <property type="match status" value="1"/>
</dbReference>
<name>A0A345P7N4_9GAMM</name>
<feature type="transmembrane region" description="Helical" evidence="5">
    <location>
        <begin position="253"/>
        <end position="278"/>
    </location>
</feature>
<dbReference type="KEGG" id="mbah:HYN46_10845"/>
<feature type="transmembrane region" description="Helical" evidence="5">
    <location>
        <begin position="395"/>
        <end position="427"/>
    </location>
</feature>
<evidence type="ECO:0000256" key="2">
    <source>
        <dbReference type="ARBA" id="ARBA00022692"/>
    </source>
</evidence>
<evidence type="ECO:0000259" key="6">
    <source>
        <dbReference type="PROSITE" id="PS50801"/>
    </source>
</evidence>
<dbReference type="InterPro" id="IPR001902">
    <property type="entry name" value="SLC26A/SulP_fam"/>
</dbReference>
<dbReference type="OrthoDB" id="9769739at2"/>
<evidence type="ECO:0000313" key="8">
    <source>
        <dbReference type="Proteomes" id="UP000253940"/>
    </source>
</evidence>
<sequence length="571" mass="61864">MTAPISSLLLDKIIDWLPGLSMLRRYESRWLVSDVSAGLVLTAILIPVGMSYAEASGLPAIYGLYTTISTLLIYALFGPSRILVLGPDSALAGLIATTILPLSNGSTDKAIALASMLALMTGVLCIIAGLLRLGFITELLSKPIRYGYLNGIALTVLVSQLPKLFGLETEGGNLIQELIAFIDQLVSGEGHWLVAAIGCSCLVIIKLGQRFYPRLPAILIAMLLATLFVNLLSPQTQSEIAVVGRLPQGFPAFVWPILSMPEIQTLFAAAIAITLVAFADMSVLSRTYAQRLGDQPKPNQELIALGLANLGSGLFHGFSVSSSASRTPVAESAGAKTQLTNVIGAIGIGLVLYFSPALLQHVPRAVLAAIVIAACLSLVEIDGLKRLYRIRPSEFWLSIICFLGVALIDVVQGIFLAVGVALIAFVWRAWRPYDAVLGVVMNQGYRDIRRHPEAEQITGLLIFRWDAPLFFANQSTFDEHIQQAIEAAKTPTNWIIIAAEPITDIDVTAADMLLALNTRLNNRHIELNFAEMKGPVKDRLKDYGLFTLIGAEHFFPTIESAIAHYLARPQR</sequence>
<dbReference type="AlphaFoldDB" id="A0A345P7N4"/>
<dbReference type="SUPFAM" id="SSF52091">
    <property type="entry name" value="SpoIIaa-like"/>
    <property type="match status" value="1"/>
</dbReference>
<keyword evidence="4 5" id="KW-0472">Membrane</keyword>
<evidence type="ECO:0000313" key="7">
    <source>
        <dbReference type="EMBL" id="AXI03293.1"/>
    </source>
</evidence>
<feature type="transmembrane region" description="Helical" evidence="5">
    <location>
        <begin position="30"/>
        <end position="53"/>
    </location>
</feature>
<protein>
    <submittedName>
        <fullName evidence="7">SulP family inorganic anion transporter</fullName>
    </submittedName>
</protein>
<feature type="transmembrane region" description="Helical" evidence="5">
    <location>
        <begin position="59"/>
        <end position="77"/>
    </location>
</feature>
<dbReference type="PANTHER" id="PTHR11814">
    <property type="entry name" value="SULFATE TRANSPORTER"/>
    <property type="match status" value="1"/>
</dbReference>
<dbReference type="NCBIfam" id="TIGR00815">
    <property type="entry name" value="sulP"/>
    <property type="match status" value="1"/>
</dbReference>
<feature type="transmembrane region" description="Helical" evidence="5">
    <location>
        <begin position="215"/>
        <end position="233"/>
    </location>
</feature>
<dbReference type="InterPro" id="IPR002645">
    <property type="entry name" value="STAS_dom"/>
</dbReference>
<feature type="transmembrane region" description="Helical" evidence="5">
    <location>
        <begin position="84"/>
        <end position="104"/>
    </location>
</feature>
<keyword evidence="3 5" id="KW-1133">Transmembrane helix</keyword>
<dbReference type="CDD" id="cd07042">
    <property type="entry name" value="STAS_SulP_like_sulfate_transporter"/>
    <property type="match status" value="1"/>
</dbReference>
<accession>A0A345P7N4</accession>
<keyword evidence="8" id="KW-1185">Reference proteome</keyword>
<feature type="domain" description="STAS" evidence="6">
    <location>
        <begin position="450"/>
        <end position="565"/>
    </location>
</feature>